<evidence type="ECO:0000313" key="2">
    <source>
        <dbReference type="EMBL" id="AUJ29647.1"/>
    </source>
</evidence>
<feature type="transmembrane region" description="Helical" evidence="1">
    <location>
        <begin position="127"/>
        <end position="146"/>
    </location>
</feature>
<accession>A0A3S6QTK9</accession>
<name>A0A3S6QTK9_9LACO</name>
<organism evidence="2 3">
    <name type="scientific">Liquorilactobacillus hordei</name>
    <dbReference type="NCBI Taxonomy" id="468911"/>
    <lineage>
        <taxon>Bacteria</taxon>
        <taxon>Bacillati</taxon>
        <taxon>Bacillota</taxon>
        <taxon>Bacilli</taxon>
        <taxon>Lactobacillales</taxon>
        <taxon>Lactobacillaceae</taxon>
        <taxon>Liquorilactobacillus</taxon>
    </lineage>
</organism>
<dbReference type="EMBL" id="CP018176">
    <property type="protein sequence ID" value="AUJ29647.1"/>
    <property type="molecule type" value="Genomic_DNA"/>
</dbReference>
<dbReference type="KEGG" id="lhw:BSQ49_05190"/>
<reference evidence="2 3" key="1">
    <citation type="submission" date="2016-11" db="EMBL/GenBank/DDBJ databases">
        <title>Interaction between Lactobacillus species and yeast in water kefir.</title>
        <authorList>
            <person name="Behr J."/>
            <person name="Xu D."/>
            <person name="Vogel R.F."/>
        </authorList>
    </citation>
    <scope>NUCLEOTIDE SEQUENCE [LARGE SCALE GENOMIC DNA]</scope>
    <source>
        <strain evidence="2 3">TMW 1.1822</strain>
    </source>
</reference>
<protein>
    <recommendedName>
        <fullName evidence="4">MFS transporter</fullName>
    </recommendedName>
</protein>
<evidence type="ECO:0000256" key="1">
    <source>
        <dbReference type="SAM" id="Phobius"/>
    </source>
</evidence>
<dbReference type="AlphaFoldDB" id="A0A3S6QTK9"/>
<dbReference type="RefSeq" id="WP_141053273.1">
    <property type="nucleotide sequence ID" value="NZ_CP018176.1"/>
</dbReference>
<feature type="transmembrane region" description="Helical" evidence="1">
    <location>
        <begin position="417"/>
        <end position="435"/>
    </location>
</feature>
<dbReference type="Proteomes" id="UP000314960">
    <property type="component" value="Chromosome"/>
</dbReference>
<keyword evidence="1" id="KW-0812">Transmembrane</keyword>
<keyword evidence="1" id="KW-0472">Membrane</keyword>
<gene>
    <name evidence="2" type="ORF">BSQ49_05190</name>
</gene>
<feature type="transmembrane region" description="Helical" evidence="1">
    <location>
        <begin position="365"/>
        <end position="388"/>
    </location>
</feature>
<evidence type="ECO:0008006" key="4">
    <source>
        <dbReference type="Google" id="ProtNLM"/>
    </source>
</evidence>
<feature type="transmembrane region" description="Helical" evidence="1">
    <location>
        <begin position="69"/>
        <end position="90"/>
    </location>
</feature>
<feature type="transmembrane region" description="Helical" evidence="1">
    <location>
        <begin position="152"/>
        <end position="173"/>
    </location>
</feature>
<feature type="transmembrane region" description="Helical" evidence="1">
    <location>
        <begin position="37"/>
        <end position="57"/>
    </location>
</feature>
<feature type="transmembrane region" description="Helical" evidence="1">
    <location>
        <begin position="309"/>
        <end position="334"/>
    </location>
</feature>
<feature type="transmembrane region" description="Helical" evidence="1">
    <location>
        <begin position="96"/>
        <end position="115"/>
    </location>
</feature>
<proteinExistence type="predicted"/>
<feature type="transmembrane region" description="Helical" evidence="1">
    <location>
        <begin position="12"/>
        <end position="31"/>
    </location>
</feature>
<feature type="transmembrane region" description="Helical" evidence="1">
    <location>
        <begin position="249"/>
        <end position="272"/>
    </location>
</feature>
<feature type="transmembrane region" description="Helical" evidence="1">
    <location>
        <begin position="185"/>
        <end position="206"/>
    </location>
</feature>
<keyword evidence="1" id="KW-1133">Transmembrane helix</keyword>
<feature type="transmembrane region" description="Helical" evidence="1">
    <location>
        <begin position="218"/>
        <end position="237"/>
    </location>
</feature>
<evidence type="ECO:0000313" key="3">
    <source>
        <dbReference type="Proteomes" id="UP000314960"/>
    </source>
</evidence>
<sequence>MKQNIQFIGNTMLSIISSTVIVLPFMIFLNWGSSHTVIAILPFVIFYTFRTTGIFFIRGIKTELNSYTLLKLAIYCGFLGSIFGLLGVVFPDLELVSGLFLGLSAAWLPMANNTIKRYRVENDIVGSKNIGIIVLFLVLLGIVFMLSDKYSFVLFFSIYGFMYFLSLSALVNIKNYEVKAHDLEGYSYKYLVLFFVLFVLVFLLRSSRLLLNTFQFDYFVYGMFFLVLCVLILMAFSRNRPQRRVPGDLSYMTVLNGALGNYLFLFSSLYAAGYYGHSQLIVKFYLPYVLGIMVAPKVGSLSKGKIKEFALIGMTGGLILLLFTPLFTIGILILSTFKSVFNGWLTDKYVSQNELPRDKRIWVKYTIQSLGSIIHQFILMIIGSLLVFENHSSIKNFFVITSQKIPTVESRALMTNWNGIATGILLIALIIYGLGSTIRLKEK</sequence>